<keyword evidence="4" id="KW-1185">Reference proteome</keyword>
<feature type="signal peptide" evidence="2">
    <location>
        <begin position="1"/>
        <end position="23"/>
    </location>
</feature>
<sequence length="383" mass="44396">MSPMSTSLVLLLTIVHLPYPSLTEEVTKSVATQTLPTVKPPAPKTTSQPQRPPHSDSRIRRDSGEVERDKRIREFVGKRSVSSPEESEFYVLPEKNHEPFIPRTLPDEFYDTVDKRPRQFVGKRLREFVGKRSSEPDTSSSYDKRLREFVGKRDEDNSYLDKRLRDFVGKRGLLGDDEVFFEENKRPRQFVGKRRSEDNGDVWFSEEKRPRQFVGKRDLEDRDEIEVERRLREFVGKRAREFVGKRDFANEMLWLDEDSDSLDDKRAREFVGKRSGFNGESGVLDLVPADDGLDIGKRIREFVGKRSFDQDAGQKRATVGQSSGSDGTDVDLQLAKRIREFVGKRSVSDSDSMFLNVKRLREFVGKRKAYDVNQFIDETEARR</sequence>
<comment type="caution">
    <text evidence="3">The sequence shown here is derived from an EMBL/GenBank/DDBJ whole genome shotgun (WGS) entry which is preliminary data.</text>
</comment>
<reference evidence="3 4" key="1">
    <citation type="submission" date="2024-04" db="EMBL/GenBank/DDBJ databases">
        <authorList>
            <consortium name="Genoscope - CEA"/>
            <person name="William W."/>
        </authorList>
    </citation>
    <scope>NUCLEOTIDE SEQUENCE [LARGE SCALE GENOMIC DNA]</scope>
</reference>
<evidence type="ECO:0000256" key="1">
    <source>
        <dbReference type="SAM" id="MobiDB-lite"/>
    </source>
</evidence>
<gene>
    <name evidence="3" type="ORF">GSLYS_00005428001</name>
</gene>
<dbReference type="EMBL" id="CAXITT010000086">
    <property type="protein sequence ID" value="CAL1531333.1"/>
    <property type="molecule type" value="Genomic_DNA"/>
</dbReference>
<proteinExistence type="predicted"/>
<feature type="region of interest" description="Disordered" evidence="1">
    <location>
        <begin position="35"/>
        <end position="68"/>
    </location>
</feature>
<keyword evidence="2" id="KW-0732">Signal</keyword>
<accession>A0AAV2HC50</accession>
<feature type="chain" id="PRO_5043685209" evidence="2">
    <location>
        <begin position="24"/>
        <end position="383"/>
    </location>
</feature>
<evidence type="ECO:0000313" key="4">
    <source>
        <dbReference type="Proteomes" id="UP001497497"/>
    </source>
</evidence>
<organism evidence="3 4">
    <name type="scientific">Lymnaea stagnalis</name>
    <name type="common">Great pond snail</name>
    <name type="synonym">Helix stagnalis</name>
    <dbReference type="NCBI Taxonomy" id="6523"/>
    <lineage>
        <taxon>Eukaryota</taxon>
        <taxon>Metazoa</taxon>
        <taxon>Spiralia</taxon>
        <taxon>Lophotrochozoa</taxon>
        <taxon>Mollusca</taxon>
        <taxon>Gastropoda</taxon>
        <taxon>Heterobranchia</taxon>
        <taxon>Euthyneura</taxon>
        <taxon>Panpulmonata</taxon>
        <taxon>Hygrophila</taxon>
        <taxon>Lymnaeoidea</taxon>
        <taxon>Lymnaeidae</taxon>
        <taxon>Lymnaea</taxon>
    </lineage>
</organism>
<dbReference type="AlphaFoldDB" id="A0AAV2HC50"/>
<protein>
    <submittedName>
        <fullName evidence="3">Uncharacterized protein</fullName>
    </submittedName>
</protein>
<evidence type="ECO:0000313" key="3">
    <source>
        <dbReference type="EMBL" id="CAL1531333.1"/>
    </source>
</evidence>
<feature type="compositionally biased region" description="Basic and acidic residues" evidence="1">
    <location>
        <begin position="53"/>
        <end position="68"/>
    </location>
</feature>
<evidence type="ECO:0000256" key="2">
    <source>
        <dbReference type="SAM" id="SignalP"/>
    </source>
</evidence>
<name>A0AAV2HC50_LYMST</name>
<dbReference type="Proteomes" id="UP001497497">
    <property type="component" value="Unassembled WGS sequence"/>
</dbReference>